<keyword evidence="2" id="KW-1133">Transmembrane helix</keyword>
<evidence type="ECO:0000313" key="4">
    <source>
        <dbReference type="Proteomes" id="UP001183586"/>
    </source>
</evidence>
<organism evidence="3 4">
    <name type="scientific">Streptomyces dubilierae</name>
    <dbReference type="NCBI Taxonomy" id="3075533"/>
    <lineage>
        <taxon>Bacteria</taxon>
        <taxon>Bacillati</taxon>
        <taxon>Actinomycetota</taxon>
        <taxon>Actinomycetes</taxon>
        <taxon>Kitasatosporales</taxon>
        <taxon>Streptomycetaceae</taxon>
        <taxon>Streptomyces</taxon>
    </lineage>
</organism>
<evidence type="ECO:0000256" key="1">
    <source>
        <dbReference type="SAM" id="MobiDB-lite"/>
    </source>
</evidence>
<sequence length="317" mass="31530">MDYCSSCRRHLNGALVCPGCGAYAPDIDPTAGDGRTGRAPATATAAGGTAGQAYPAVGGTWHDSTVWDGNPAGPWDLPGAEGDRREAAGAGPDDGSDVPDTELPDGYAARPQGRAARRRQMARWKKNQRRAVVATAVALVGGGLTVAAVNGNATPGVQAATTPEDTPMGGATGEAPAYSEPTADQNATPRSSATAPPHTDRASRHQQSRAADPRTTPVRTRTDAAASPRELPLTTPPRRTTVPGAADTATGSPGSSGSSGSSGSGATEPAAPPAGGADAQQPAPPASDPPATSPASPATPPSDPDSKELCLLVICLG</sequence>
<keyword evidence="4" id="KW-1185">Reference proteome</keyword>
<feature type="compositionally biased region" description="Low complexity" evidence="1">
    <location>
        <begin position="209"/>
        <end position="281"/>
    </location>
</feature>
<dbReference type="Proteomes" id="UP001183586">
    <property type="component" value="Unassembled WGS sequence"/>
</dbReference>
<reference evidence="4" key="1">
    <citation type="submission" date="2023-07" db="EMBL/GenBank/DDBJ databases">
        <title>30 novel species of actinomycetes from the DSMZ collection.</title>
        <authorList>
            <person name="Nouioui I."/>
        </authorList>
    </citation>
    <scope>NUCLEOTIDE SEQUENCE [LARGE SCALE GENOMIC DNA]</scope>
    <source>
        <strain evidence="4">DSM 41921</strain>
    </source>
</reference>
<protein>
    <recommendedName>
        <fullName evidence="5">Zinc ribbon domain-containing protein</fullName>
    </recommendedName>
</protein>
<feature type="region of interest" description="Disordered" evidence="1">
    <location>
        <begin position="56"/>
        <end position="130"/>
    </location>
</feature>
<name>A0ABU2PFP0_9ACTN</name>
<feature type="compositionally biased region" description="Basic residues" evidence="1">
    <location>
        <begin position="115"/>
        <end position="129"/>
    </location>
</feature>
<feature type="compositionally biased region" description="Pro residues" evidence="1">
    <location>
        <begin position="282"/>
        <end position="303"/>
    </location>
</feature>
<gene>
    <name evidence="3" type="ORF">RM641_22080</name>
</gene>
<evidence type="ECO:0000256" key="2">
    <source>
        <dbReference type="SAM" id="Phobius"/>
    </source>
</evidence>
<keyword evidence="2" id="KW-0472">Membrane</keyword>
<feature type="region of interest" description="Disordered" evidence="1">
    <location>
        <begin position="154"/>
        <end position="306"/>
    </location>
</feature>
<feature type="transmembrane region" description="Helical" evidence="2">
    <location>
        <begin position="131"/>
        <end position="149"/>
    </location>
</feature>
<dbReference type="EMBL" id="JAVREU010000010">
    <property type="protein sequence ID" value="MDT0390125.1"/>
    <property type="molecule type" value="Genomic_DNA"/>
</dbReference>
<keyword evidence="2" id="KW-0812">Transmembrane</keyword>
<evidence type="ECO:0000313" key="3">
    <source>
        <dbReference type="EMBL" id="MDT0390125.1"/>
    </source>
</evidence>
<comment type="caution">
    <text evidence="3">The sequence shown here is derived from an EMBL/GenBank/DDBJ whole genome shotgun (WGS) entry which is preliminary data.</text>
</comment>
<dbReference type="RefSeq" id="WP_311684446.1">
    <property type="nucleotide sequence ID" value="NZ_JAVREU010000010.1"/>
</dbReference>
<proteinExistence type="predicted"/>
<feature type="region of interest" description="Disordered" evidence="1">
    <location>
        <begin position="31"/>
        <end position="50"/>
    </location>
</feature>
<accession>A0ABU2PFP0</accession>
<feature type="compositionally biased region" description="Acidic residues" evidence="1">
    <location>
        <begin position="94"/>
        <end position="103"/>
    </location>
</feature>
<feature type="compositionally biased region" description="Polar residues" evidence="1">
    <location>
        <begin position="182"/>
        <end position="194"/>
    </location>
</feature>
<evidence type="ECO:0008006" key="5">
    <source>
        <dbReference type="Google" id="ProtNLM"/>
    </source>
</evidence>